<keyword evidence="4" id="KW-1185">Reference proteome</keyword>
<sequence>MKFLVPLLVAAAAVAAQEIGADAGSTESSGSVSTNHRNENNGQQTTNSLVDKGDSGSNTFTNLQGNKFSDSKSNEGTSDSTFVNPSKSSVSGNDGDTANGNHNRLGGGEEERRRKRSPEFRIRGSSLF</sequence>
<feature type="chain" id="PRO_5040731527" evidence="2">
    <location>
        <begin position="17"/>
        <end position="128"/>
    </location>
</feature>
<protein>
    <submittedName>
        <fullName evidence="3">Uncharacterized protein</fullName>
    </submittedName>
</protein>
<feature type="compositionally biased region" description="Polar residues" evidence="1">
    <location>
        <begin position="74"/>
        <end position="98"/>
    </location>
</feature>
<feature type="region of interest" description="Disordered" evidence="1">
    <location>
        <begin position="20"/>
        <end position="128"/>
    </location>
</feature>
<comment type="caution">
    <text evidence="3">The sequence shown here is derived from an EMBL/GenBank/DDBJ whole genome shotgun (WGS) entry which is preliminary data.</text>
</comment>
<dbReference type="Proteomes" id="UP001140217">
    <property type="component" value="Unassembled WGS sequence"/>
</dbReference>
<reference evidence="3" key="1">
    <citation type="submission" date="2022-07" db="EMBL/GenBank/DDBJ databases">
        <title>Phylogenomic reconstructions and comparative analyses of Kickxellomycotina fungi.</title>
        <authorList>
            <person name="Reynolds N.K."/>
            <person name="Stajich J.E."/>
            <person name="Barry K."/>
            <person name="Grigoriev I.V."/>
            <person name="Crous P."/>
            <person name="Smith M.E."/>
        </authorList>
    </citation>
    <scope>NUCLEOTIDE SEQUENCE</scope>
    <source>
        <strain evidence="3">NBRC 105414</strain>
    </source>
</reference>
<evidence type="ECO:0000313" key="4">
    <source>
        <dbReference type="Proteomes" id="UP001140217"/>
    </source>
</evidence>
<evidence type="ECO:0000256" key="1">
    <source>
        <dbReference type="SAM" id="MobiDB-lite"/>
    </source>
</evidence>
<dbReference type="OrthoDB" id="5567786at2759"/>
<feature type="compositionally biased region" description="Basic and acidic residues" evidence="1">
    <location>
        <begin position="107"/>
        <end position="122"/>
    </location>
</feature>
<evidence type="ECO:0000313" key="3">
    <source>
        <dbReference type="EMBL" id="KAJ2780609.1"/>
    </source>
</evidence>
<feature type="compositionally biased region" description="Polar residues" evidence="1">
    <location>
        <begin position="25"/>
        <end position="68"/>
    </location>
</feature>
<accession>A0A9W8HCC0</accession>
<name>A0A9W8HCC0_9FUNG</name>
<proteinExistence type="predicted"/>
<gene>
    <name evidence="3" type="ORF">H4R18_003365</name>
</gene>
<evidence type="ECO:0000256" key="2">
    <source>
        <dbReference type="SAM" id="SignalP"/>
    </source>
</evidence>
<dbReference type="AlphaFoldDB" id="A0A9W8HCC0"/>
<feature type="signal peptide" evidence="2">
    <location>
        <begin position="1"/>
        <end position="16"/>
    </location>
</feature>
<dbReference type="EMBL" id="JANBUL010000131">
    <property type="protein sequence ID" value="KAJ2780609.1"/>
    <property type="molecule type" value="Genomic_DNA"/>
</dbReference>
<organism evidence="3 4">
    <name type="scientific">Coemansia javaensis</name>
    <dbReference type="NCBI Taxonomy" id="2761396"/>
    <lineage>
        <taxon>Eukaryota</taxon>
        <taxon>Fungi</taxon>
        <taxon>Fungi incertae sedis</taxon>
        <taxon>Zoopagomycota</taxon>
        <taxon>Kickxellomycotina</taxon>
        <taxon>Kickxellomycetes</taxon>
        <taxon>Kickxellales</taxon>
        <taxon>Kickxellaceae</taxon>
        <taxon>Coemansia</taxon>
    </lineage>
</organism>
<keyword evidence="2" id="KW-0732">Signal</keyword>